<evidence type="ECO:0000313" key="1">
    <source>
        <dbReference type="EMBL" id="BEG98402.1"/>
    </source>
</evidence>
<evidence type="ECO:0008006" key="3">
    <source>
        <dbReference type="Google" id="ProtNLM"/>
    </source>
</evidence>
<organism evidence="1 2">
    <name type="scientific">Bacteroides sedimenti</name>
    <dbReference type="NCBI Taxonomy" id="2136147"/>
    <lineage>
        <taxon>Bacteria</taxon>
        <taxon>Pseudomonadati</taxon>
        <taxon>Bacteroidota</taxon>
        <taxon>Bacteroidia</taxon>
        <taxon>Bacteroidales</taxon>
        <taxon>Bacteroidaceae</taxon>
        <taxon>Bacteroides</taxon>
    </lineage>
</organism>
<accession>A0ABN6Z2N6</accession>
<dbReference type="EMBL" id="AP028055">
    <property type="protein sequence ID" value="BEG98402.1"/>
    <property type="molecule type" value="Genomic_DNA"/>
</dbReference>
<dbReference type="Proteomes" id="UP001496674">
    <property type="component" value="Chromosome"/>
</dbReference>
<proteinExistence type="predicted"/>
<protein>
    <recommendedName>
        <fullName evidence="3">Lipoprotein</fullName>
    </recommendedName>
</protein>
<keyword evidence="2" id="KW-1185">Reference proteome</keyword>
<dbReference type="PROSITE" id="PS51257">
    <property type="entry name" value="PROKAR_LIPOPROTEIN"/>
    <property type="match status" value="1"/>
</dbReference>
<name>A0ABN6Z2N6_9BACE</name>
<reference evidence="1 2" key="1">
    <citation type="submission" date="2023-04" db="EMBL/GenBank/DDBJ databases">
        <title>Draft genome sequence of acteroides sedimenti strain YN3PY1.</title>
        <authorList>
            <person name="Yoshida N."/>
        </authorList>
    </citation>
    <scope>NUCLEOTIDE SEQUENCE [LARGE SCALE GENOMIC DNA]</scope>
    <source>
        <strain evidence="1 2">YN3PY1</strain>
    </source>
</reference>
<evidence type="ECO:0000313" key="2">
    <source>
        <dbReference type="Proteomes" id="UP001496674"/>
    </source>
</evidence>
<sequence length="153" mass="18314">MKMIKRKIWLIFLPFILYSCDGWYSYHYVINNNTNDTLRIYVNNLPPRFFDNMTVNKINKKDSVFIINPRSKLTIEQDGSLCGWAYKPVDLRSISKEERIKSYYDSPLFDFILEVYANNKEIDMKYWNEDCWSFKSKTLLGIYSISITNEMLP</sequence>
<gene>
    <name evidence="1" type="ORF">BSYN_06670</name>
</gene>